<dbReference type="Pfam" id="PF00171">
    <property type="entry name" value="Aldedh"/>
    <property type="match status" value="2"/>
</dbReference>
<dbReference type="PROSITE" id="PS00070">
    <property type="entry name" value="ALDEHYDE_DEHYDR_CYS"/>
    <property type="match status" value="1"/>
</dbReference>
<dbReference type="OrthoDB" id="310895at2759"/>
<keyword evidence="1" id="KW-0560">Oxidoreductase</keyword>
<gene>
    <name evidence="3" type="ORF">FKW44_014590</name>
</gene>
<feature type="domain" description="Aldehyde dehydrogenase" evidence="2">
    <location>
        <begin position="20"/>
        <end position="127"/>
    </location>
</feature>
<proteinExistence type="predicted"/>
<evidence type="ECO:0000313" key="4">
    <source>
        <dbReference type="Proteomes" id="UP000595437"/>
    </source>
</evidence>
<reference evidence="4" key="1">
    <citation type="submission" date="2021-01" db="EMBL/GenBank/DDBJ databases">
        <title>Caligus Genome Assembly.</title>
        <authorList>
            <person name="Gallardo-Escarate C."/>
        </authorList>
    </citation>
    <scope>NUCLEOTIDE SEQUENCE [LARGE SCALE GENOMIC DNA]</scope>
</reference>
<evidence type="ECO:0000256" key="1">
    <source>
        <dbReference type="ARBA" id="ARBA00023002"/>
    </source>
</evidence>
<dbReference type="PANTHER" id="PTHR11699">
    <property type="entry name" value="ALDEHYDE DEHYDROGENASE-RELATED"/>
    <property type="match status" value="1"/>
</dbReference>
<dbReference type="Gene3D" id="3.40.605.10">
    <property type="entry name" value="Aldehyde Dehydrogenase, Chain A, domain 1"/>
    <property type="match status" value="2"/>
</dbReference>
<protein>
    <submittedName>
        <fullName evidence="3">4trimethylaminobutyraldehyde dehydrogenaselike</fullName>
    </submittedName>
</protein>
<name>A0A7T8GZ37_CALRO</name>
<accession>A0A7T8GZ37</accession>
<dbReference type="Proteomes" id="UP000595437">
    <property type="component" value="Chromosome 9"/>
</dbReference>
<dbReference type="InterPro" id="IPR015590">
    <property type="entry name" value="Aldehyde_DH_dom"/>
</dbReference>
<keyword evidence="4" id="KW-1185">Reference proteome</keyword>
<sequence length="443" mass="47963">MEKLRRLATSGPFHWIRGARTENLEPRTGSVLSEVRIGNEADVEEAVQASREAFPAWKALPSAERGRILTKTAEVLRSKLEEIALMDVLDNGKPIWEARMDMESVLGALEYYGAYANNGFAGEHYKLPGGKTEDMENRDRRLELSTANRDLEGRPALAAGNTFVYKPSQFTPLTALYLAEALKTSGLPDGVFNVLQGEGATGAELSQHPGVSKLSFTGSVATGTKIMAAGAQGIRPSPLIIFNDADLVGAVKGALMANFFSQGQVCSNGTRVFVQRGIYEAFMKEFIKQVKGLKVGDPFLEDTTVGATIHGQHAENVLAYVQGAKEEGAKIEGDLKGGHYISPCILSNLKDSFKCVREEIFGPVAAVLPFDSEEEVVGRANDTPFVADGIEAGVIWVNTFNVCSPEMSGIGRENGKAVMEYYTQTKTTYVEGGEIDCGLLYKE</sequence>
<dbReference type="InterPro" id="IPR016162">
    <property type="entry name" value="Ald_DH_N"/>
</dbReference>
<dbReference type="InterPro" id="IPR016163">
    <property type="entry name" value="Ald_DH_C"/>
</dbReference>
<evidence type="ECO:0000259" key="2">
    <source>
        <dbReference type="Pfam" id="PF00171"/>
    </source>
</evidence>
<dbReference type="InterPro" id="IPR016161">
    <property type="entry name" value="Ald_DH/histidinol_DH"/>
</dbReference>
<feature type="domain" description="Aldehyde dehydrogenase" evidence="2">
    <location>
        <begin position="155"/>
        <end position="427"/>
    </location>
</feature>
<evidence type="ECO:0000313" key="3">
    <source>
        <dbReference type="EMBL" id="QQP40520.1"/>
    </source>
</evidence>
<dbReference type="Gene3D" id="3.40.309.10">
    <property type="entry name" value="Aldehyde Dehydrogenase, Chain A, domain 2"/>
    <property type="match status" value="1"/>
</dbReference>
<organism evidence="3 4">
    <name type="scientific">Caligus rogercresseyi</name>
    <name type="common">Sea louse</name>
    <dbReference type="NCBI Taxonomy" id="217165"/>
    <lineage>
        <taxon>Eukaryota</taxon>
        <taxon>Metazoa</taxon>
        <taxon>Ecdysozoa</taxon>
        <taxon>Arthropoda</taxon>
        <taxon>Crustacea</taxon>
        <taxon>Multicrustacea</taxon>
        <taxon>Hexanauplia</taxon>
        <taxon>Copepoda</taxon>
        <taxon>Siphonostomatoida</taxon>
        <taxon>Caligidae</taxon>
        <taxon>Caligus</taxon>
    </lineage>
</organism>
<dbReference type="AlphaFoldDB" id="A0A7T8GZ37"/>
<dbReference type="EMBL" id="CP045898">
    <property type="protein sequence ID" value="QQP40520.1"/>
    <property type="molecule type" value="Genomic_DNA"/>
</dbReference>
<dbReference type="GO" id="GO:0016620">
    <property type="term" value="F:oxidoreductase activity, acting on the aldehyde or oxo group of donors, NAD or NADP as acceptor"/>
    <property type="evidence" value="ECO:0007669"/>
    <property type="project" value="InterPro"/>
</dbReference>
<dbReference type="SUPFAM" id="SSF53720">
    <property type="entry name" value="ALDH-like"/>
    <property type="match status" value="1"/>
</dbReference>
<dbReference type="InterPro" id="IPR016160">
    <property type="entry name" value="Ald_DH_CS_CYS"/>
</dbReference>